<dbReference type="NCBIfam" id="TIGR03605">
    <property type="entry name" value="antibiot_sagB"/>
    <property type="match status" value="2"/>
</dbReference>
<dbReference type="CDD" id="cd02142">
    <property type="entry name" value="McbC_SagB-like_oxidoreductase"/>
    <property type="match status" value="2"/>
</dbReference>
<dbReference type="InterPro" id="IPR000415">
    <property type="entry name" value="Nitroreductase-like"/>
</dbReference>
<feature type="domain" description="Nitroreductase" evidence="1">
    <location>
        <begin position="97"/>
        <end position="234"/>
    </location>
</feature>
<dbReference type="InterPro" id="IPR020051">
    <property type="entry name" value="SagB-type_dehydrogenase"/>
</dbReference>
<protein>
    <recommendedName>
        <fullName evidence="1">Nitroreductase domain-containing protein</fullName>
    </recommendedName>
</protein>
<reference evidence="2 3" key="1">
    <citation type="submission" date="2014-02" db="EMBL/GenBank/DDBJ databases">
        <authorList>
            <person name="Genoscope - CEA"/>
        </authorList>
    </citation>
    <scope>NUCLEOTIDE SEQUENCE [LARGE SCALE GENOMIC DNA]</scope>
    <source>
        <strain evidence="2 3">PCC 8005</strain>
    </source>
</reference>
<dbReference type="AlphaFoldDB" id="A0A9P1KLA5"/>
<evidence type="ECO:0000313" key="2">
    <source>
        <dbReference type="EMBL" id="CDM97792.1"/>
    </source>
</evidence>
<feature type="domain" description="Nitroreductase" evidence="1">
    <location>
        <begin position="332"/>
        <end position="508"/>
    </location>
</feature>
<gene>
    <name evidence="2" type="ORF">ARTHRO_60393</name>
</gene>
<keyword evidence="3" id="KW-1185">Reference proteome</keyword>
<organism evidence="2 3">
    <name type="scientific">Limnospira indica PCC 8005</name>
    <dbReference type="NCBI Taxonomy" id="376219"/>
    <lineage>
        <taxon>Bacteria</taxon>
        <taxon>Bacillati</taxon>
        <taxon>Cyanobacteriota</taxon>
        <taxon>Cyanophyceae</taxon>
        <taxon>Oscillatoriophycideae</taxon>
        <taxon>Oscillatoriales</taxon>
        <taxon>Sirenicapillariaceae</taxon>
        <taxon>Limnospira</taxon>
    </lineage>
</organism>
<dbReference type="GO" id="GO:0016491">
    <property type="term" value="F:oxidoreductase activity"/>
    <property type="evidence" value="ECO:0007669"/>
    <property type="project" value="InterPro"/>
</dbReference>
<evidence type="ECO:0000259" key="1">
    <source>
        <dbReference type="Pfam" id="PF00881"/>
    </source>
</evidence>
<evidence type="ECO:0000313" key="3">
    <source>
        <dbReference type="Proteomes" id="UP000032946"/>
    </source>
</evidence>
<dbReference type="EMBL" id="FO818640">
    <property type="protein sequence ID" value="CDM97792.1"/>
    <property type="molecule type" value="Genomic_DNA"/>
</dbReference>
<dbReference type="Proteomes" id="UP000032946">
    <property type="component" value="Chromosome"/>
</dbReference>
<sequence length="512" mass="57871">MSEPLKSIAQYYHERTKYDPDTLASKGQQLDWTKQPEPFKEYKIGTVFDLKPYLKEISDPQIPTANTDPWQRLSSLLLHTYGLTAKLATTSGFHYLRSSPSAGGLYPAEIYLVSRGTPELPAGLYNYQTLHHSLVQFWDSQIWSELKQACFWHPCLENTKLAMVVTAVFYRSAWRYQDRAYRRIFLDTGHLLGNLELAGALNSYRPHLIGGFEDETLNNLLYLDSETEAAIAVVALADLLEIDQNLPQFRTALPSATQTDYPEIPDGEMLHYLHCASQIKSDTSGSQGWKKLAPEEEPEDKYNFPFCTKVSTVTPAIDWGKDLKGLNTAQLRRRSTRRYSGGNLNLEELLALLDFTYQHQHYGYQGLDAAPDFFDLSLIESFIAVSGVNGLEEGCYYYAPKAQELRQIRFKNFRRELHYLCLGQDLGRDAAALLFHTADLNKAIAKYGDRAYRYLHSDAGHLGQRLNLAATHLRLGASGIGGFFDNLVNEVLGIPTDEAVIYITTLGRLRGN</sequence>
<accession>A0A9P1KLA5</accession>
<dbReference type="RefSeq" id="WP_008055177.1">
    <property type="nucleotide sequence ID" value="NZ_FO818640.1"/>
</dbReference>
<dbReference type="PANTHER" id="PTHR42741:SF3">
    <property type="entry name" value="NITROREDUCTASE FAMILY PROTEIN"/>
    <property type="match status" value="1"/>
</dbReference>
<name>A0A9P1KLA5_9CYAN</name>
<dbReference type="Pfam" id="PF00881">
    <property type="entry name" value="Nitroreductase"/>
    <property type="match status" value="2"/>
</dbReference>
<dbReference type="InterPro" id="IPR029479">
    <property type="entry name" value="Nitroreductase"/>
</dbReference>
<dbReference type="Gene3D" id="3.40.109.10">
    <property type="entry name" value="NADH Oxidase"/>
    <property type="match status" value="2"/>
</dbReference>
<dbReference type="SUPFAM" id="SSF55469">
    <property type="entry name" value="FMN-dependent nitroreductase-like"/>
    <property type="match status" value="2"/>
</dbReference>
<proteinExistence type="predicted"/>
<dbReference type="PANTHER" id="PTHR42741">
    <property type="entry name" value="NITROREDUCTASE FAMILY PROTEIN"/>
    <property type="match status" value="1"/>
</dbReference>